<reference evidence="5 6" key="1">
    <citation type="submission" date="2018-08" db="EMBL/GenBank/DDBJ databases">
        <title>Chitinophagaceae sp. K23C18032701, a novel bacterium isolated from forest soil.</title>
        <authorList>
            <person name="Wang C."/>
        </authorList>
    </citation>
    <scope>NUCLEOTIDE SEQUENCE [LARGE SCALE GENOMIC DNA]</scope>
    <source>
        <strain evidence="5 6">K23C18032701</strain>
    </source>
</reference>
<name>A0A3E1NH93_9BACT</name>
<feature type="domain" description="Bacterial surface antigen (D15)" evidence="4">
    <location>
        <begin position="137"/>
        <end position="394"/>
    </location>
</feature>
<gene>
    <name evidence="5" type="ORF">DXN05_14925</name>
</gene>
<comment type="subcellular location">
    <subcellularLocation>
        <location evidence="1">Membrane</location>
    </subcellularLocation>
</comment>
<evidence type="ECO:0000256" key="3">
    <source>
        <dbReference type="SAM" id="SignalP"/>
    </source>
</evidence>
<keyword evidence="6" id="KW-1185">Reference proteome</keyword>
<evidence type="ECO:0000313" key="6">
    <source>
        <dbReference type="Proteomes" id="UP000261284"/>
    </source>
</evidence>
<dbReference type="OrthoDB" id="621220at2"/>
<dbReference type="Gene3D" id="2.40.160.50">
    <property type="entry name" value="membrane protein fhac: a member of the omp85/tpsb transporter family"/>
    <property type="match status" value="1"/>
</dbReference>
<proteinExistence type="predicted"/>
<dbReference type="AlphaFoldDB" id="A0A3E1NH93"/>
<keyword evidence="3" id="KW-0732">Signal</keyword>
<evidence type="ECO:0000256" key="2">
    <source>
        <dbReference type="ARBA" id="ARBA00023136"/>
    </source>
</evidence>
<evidence type="ECO:0000256" key="1">
    <source>
        <dbReference type="ARBA" id="ARBA00004370"/>
    </source>
</evidence>
<dbReference type="EMBL" id="QTJU01000005">
    <property type="protein sequence ID" value="RFM27319.1"/>
    <property type="molecule type" value="Genomic_DNA"/>
</dbReference>
<dbReference type="InterPro" id="IPR000184">
    <property type="entry name" value="Bac_surfAg_D15"/>
</dbReference>
<feature type="signal peptide" evidence="3">
    <location>
        <begin position="1"/>
        <end position="30"/>
    </location>
</feature>
<dbReference type="Proteomes" id="UP000261284">
    <property type="component" value="Unassembled WGS sequence"/>
</dbReference>
<comment type="caution">
    <text evidence="5">The sequence shown here is derived from an EMBL/GenBank/DDBJ whole genome shotgun (WGS) entry which is preliminary data.</text>
</comment>
<evidence type="ECO:0000259" key="4">
    <source>
        <dbReference type="Pfam" id="PF01103"/>
    </source>
</evidence>
<feature type="chain" id="PRO_5017795920" description="Bacterial surface antigen (D15) domain-containing protein" evidence="3">
    <location>
        <begin position="31"/>
        <end position="423"/>
    </location>
</feature>
<dbReference type="GO" id="GO:0019867">
    <property type="term" value="C:outer membrane"/>
    <property type="evidence" value="ECO:0007669"/>
    <property type="project" value="InterPro"/>
</dbReference>
<sequence length="423" mass="47700">MNRHYHIPVYRLLQYSLCVAMLLLCGSCYAQTDSTRSETDVVDIYRKLFRSRSHAAKPNKSTIAFLPAVGYNPSIGFQMGVNFTGGMYLGDKKTTNLSIGALGGYITTKGIVSFQFRHNVFTEGNRWNFQGNWQIAKIVTLDYGVGTGIDQPHDALIIYGIPTNYDSTVFPIQYRYIRFFEKAYKEVAPHFFIGAGASIDMRSNIKDKNLDSTHITPHYTYSTYEGFNTTHYNANGFLLNVQYNTRDQLNRPYHGTYADLGIRVNETFIGSSANAIQLLSEFREYIPLSHRNPSHVLAFWYWGNFLLSGKIPYLELPGTGSDMFNRSGRGYTIGRFKGKSFAYAESEYRFPISQNGFVGGVVFANVQSGTNNLNSGFLEYWEPAAGAGLRFLFNKNTRTNICIDYAVGRFGSNGFFLGLNEAF</sequence>
<protein>
    <recommendedName>
        <fullName evidence="4">Bacterial surface antigen (D15) domain-containing protein</fullName>
    </recommendedName>
</protein>
<keyword evidence="2" id="KW-0472">Membrane</keyword>
<organism evidence="5 6">
    <name type="scientific">Deminuibacter soli</name>
    <dbReference type="NCBI Taxonomy" id="2291815"/>
    <lineage>
        <taxon>Bacteria</taxon>
        <taxon>Pseudomonadati</taxon>
        <taxon>Bacteroidota</taxon>
        <taxon>Chitinophagia</taxon>
        <taxon>Chitinophagales</taxon>
        <taxon>Chitinophagaceae</taxon>
        <taxon>Deminuibacter</taxon>
    </lineage>
</organism>
<dbReference type="RefSeq" id="WP_116848076.1">
    <property type="nucleotide sequence ID" value="NZ_QTJU01000005.1"/>
</dbReference>
<evidence type="ECO:0000313" key="5">
    <source>
        <dbReference type="EMBL" id="RFM27319.1"/>
    </source>
</evidence>
<dbReference type="Pfam" id="PF01103">
    <property type="entry name" value="Omp85"/>
    <property type="match status" value="1"/>
</dbReference>
<accession>A0A3E1NH93</accession>